<dbReference type="GO" id="GO:0005506">
    <property type="term" value="F:iron ion binding"/>
    <property type="evidence" value="ECO:0007669"/>
    <property type="project" value="InterPro"/>
</dbReference>
<dbReference type="InterPro" id="IPR002401">
    <property type="entry name" value="Cyt_P450_E_grp-I"/>
</dbReference>
<evidence type="ECO:0000256" key="15">
    <source>
        <dbReference type="ARBA" id="ARBA00023033"/>
    </source>
</evidence>
<evidence type="ECO:0000256" key="3">
    <source>
        <dbReference type="ARBA" id="ARBA00001974"/>
    </source>
</evidence>
<dbReference type="Proteomes" id="UP000266188">
    <property type="component" value="Unassembled WGS sequence"/>
</dbReference>
<dbReference type="InterPro" id="IPR001128">
    <property type="entry name" value="Cyt_P450"/>
</dbReference>
<comment type="catalytic activity">
    <reaction evidence="16">
        <text>an organic molecule + reduced [NADPH--hemoprotein reductase] + O2 = an alcohol + oxidized [NADPH--hemoprotein reductase] + H2O + H(+)</text>
        <dbReference type="Rhea" id="RHEA:17149"/>
        <dbReference type="Rhea" id="RHEA-COMP:11964"/>
        <dbReference type="Rhea" id="RHEA-COMP:11965"/>
        <dbReference type="ChEBI" id="CHEBI:15377"/>
        <dbReference type="ChEBI" id="CHEBI:15378"/>
        <dbReference type="ChEBI" id="CHEBI:15379"/>
        <dbReference type="ChEBI" id="CHEBI:30879"/>
        <dbReference type="ChEBI" id="CHEBI:57618"/>
        <dbReference type="ChEBI" id="CHEBI:58210"/>
        <dbReference type="ChEBI" id="CHEBI:142491"/>
        <dbReference type="EC" id="1.14.14.1"/>
    </reaction>
</comment>
<dbReference type="Pfam" id="PF00067">
    <property type="entry name" value="p450"/>
    <property type="match status" value="1"/>
</dbReference>
<dbReference type="PANTHER" id="PTHR24303">
    <property type="entry name" value="HEME-BINDING MONOOXYGENASE FAMILY"/>
    <property type="match status" value="1"/>
</dbReference>
<keyword evidence="7" id="KW-0285">Flavoprotein</keyword>
<keyword evidence="5" id="KW-0813">Transport</keyword>
<dbReference type="SUPFAM" id="SSF48264">
    <property type="entry name" value="Cytochrome P450"/>
    <property type="match status" value="1"/>
</dbReference>
<keyword evidence="10" id="KW-0274">FAD</keyword>
<reference evidence="21" key="1">
    <citation type="submission" date="2017-02" db="EMBL/GenBank/DDBJ databases">
        <authorList>
            <person name="Tafer H."/>
            <person name="Lopandic K."/>
        </authorList>
    </citation>
    <scope>NUCLEOTIDE SEQUENCE [LARGE SCALE GENOMIC DNA]</scope>
    <source>
        <strain evidence="21">CBS 366.77</strain>
    </source>
</reference>
<dbReference type="OrthoDB" id="1470350at2759"/>
<evidence type="ECO:0000256" key="8">
    <source>
        <dbReference type="ARBA" id="ARBA00022643"/>
    </source>
</evidence>
<keyword evidence="13 19" id="KW-0560">Oxidoreductase</keyword>
<dbReference type="PRINTS" id="PR00463">
    <property type="entry name" value="EP450I"/>
</dbReference>
<comment type="caution">
    <text evidence="20">The sequence shown here is derived from an EMBL/GenBank/DDBJ whole genome shotgun (WGS) entry which is preliminary data.</text>
</comment>
<evidence type="ECO:0000256" key="17">
    <source>
        <dbReference type="ARBA" id="ARBA00049342"/>
    </source>
</evidence>
<keyword evidence="14 18" id="KW-0408">Iron</keyword>
<accession>A0A3A2ZGW4</accession>
<comment type="catalytic activity">
    <reaction evidence="17">
        <text>2 oxidized [cytochrome P450] + NADPH = 2 reduced [cytochrome P450] + NADP(+) + H(+)</text>
        <dbReference type="Rhea" id="RHEA:24040"/>
        <dbReference type="Rhea" id="RHEA-COMP:14627"/>
        <dbReference type="Rhea" id="RHEA-COMP:14628"/>
        <dbReference type="ChEBI" id="CHEBI:15378"/>
        <dbReference type="ChEBI" id="CHEBI:55376"/>
        <dbReference type="ChEBI" id="CHEBI:57783"/>
        <dbReference type="ChEBI" id="CHEBI:58349"/>
        <dbReference type="ChEBI" id="CHEBI:60344"/>
        <dbReference type="EC" id="1.6.2.4"/>
    </reaction>
</comment>
<comment type="similarity">
    <text evidence="19">Belongs to the cytochrome P450 family.</text>
</comment>
<evidence type="ECO:0000256" key="7">
    <source>
        <dbReference type="ARBA" id="ARBA00022630"/>
    </source>
</evidence>
<dbReference type="Gene3D" id="1.10.630.10">
    <property type="entry name" value="Cytochrome P450"/>
    <property type="match status" value="1"/>
</dbReference>
<keyword evidence="9 18" id="KW-0479">Metal-binding</keyword>
<evidence type="ECO:0000256" key="16">
    <source>
        <dbReference type="ARBA" id="ARBA00047827"/>
    </source>
</evidence>
<keyword evidence="8" id="KW-0288">FMN</keyword>
<evidence type="ECO:0000256" key="4">
    <source>
        <dbReference type="ARBA" id="ARBA00010018"/>
    </source>
</evidence>
<organism evidence="20 21">
    <name type="scientific">Aspergillus sclerotialis</name>
    <dbReference type="NCBI Taxonomy" id="2070753"/>
    <lineage>
        <taxon>Eukaryota</taxon>
        <taxon>Fungi</taxon>
        <taxon>Dikarya</taxon>
        <taxon>Ascomycota</taxon>
        <taxon>Pezizomycotina</taxon>
        <taxon>Eurotiomycetes</taxon>
        <taxon>Eurotiomycetidae</taxon>
        <taxon>Eurotiales</taxon>
        <taxon>Aspergillaceae</taxon>
        <taxon>Aspergillus</taxon>
        <taxon>Aspergillus subgen. Polypaecilum</taxon>
    </lineage>
</organism>
<gene>
    <name evidence="20" type="ORF">PHISCL_05320</name>
</gene>
<evidence type="ECO:0000256" key="6">
    <source>
        <dbReference type="ARBA" id="ARBA00022617"/>
    </source>
</evidence>
<keyword evidence="12" id="KW-0249">Electron transport</keyword>
<evidence type="ECO:0000256" key="19">
    <source>
        <dbReference type="RuleBase" id="RU000461"/>
    </source>
</evidence>
<keyword evidence="11" id="KW-0521">NADP</keyword>
<evidence type="ECO:0000256" key="14">
    <source>
        <dbReference type="ARBA" id="ARBA00023004"/>
    </source>
</evidence>
<evidence type="ECO:0000256" key="1">
    <source>
        <dbReference type="ARBA" id="ARBA00001917"/>
    </source>
</evidence>
<dbReference type="EMBL" id="MVGC01000173">
    <property type="protein sequence ID" value="RJE22342.1"/>
    <property type="molecule type" value="Genomic_DNA"/>
</dbReference>
<evidence type="ECO:0000256" key="9">
    <source>
        <dbReference type="ARBA" id="ARBA00022723"/>
    </source>
</evidence>
<evidence type="ECO:0000256" key="10">
    <source>
        <dbReference type="ARBA" id="ARBA00022827"/>
    </source>
</evidence>
<evidence type="ECO:0000313" key="20">
    <source>
        <dbReference type="EMBL" id="RJE22342.1"/>
    </source>
</evidence>
<dbReference type="GO" id="GO:0003958">
    <property type="term" value="F:NADPH-hemoprotein reductase activity"/>
    <property type="evidence" value="ECO:0007669"/>
    <property type="project" value="UniProtKB-EC"/>
</dbReference>
<dbReference type="AlphaFoldDB" id="A0A3A2ZGW4"/>
<dbReference type="InterPro" id="IPR017972">
    <property type="entry name" value="Cyt_P450_CS"/>
</dbReference>
<comment type="cofactor">
    <cofactor evidence="3">
        <name>FAD</name>
        <dbReference type="ChEBI" id="CHEBI:57692"/>
    </cofactor>
</comment>
<feature type="binding site" description="axial binding residue" evidence="18">
    <location>
        <position position="400"/>
    </location>
    <ligand>
        <name>heme</name>
        <dbReference type="ChEBI" id="CHEBI:30413"/>
    </ligand>
    <ligandPart>
        <name>Fe</name>
        <dbReference type="ChEBI" id="CHEBI:18248"/>
    </ligandPart>
</feature>
<dbReference type="GO" id="GO:0020037">
    <property type="term" value="F:heme binding"/>
    <property type="evidence" value="ECO:0007669"/>
    <property type="project" value="InterPro"/>
</dbReference>
<sequence>MTPIPQPPGIPLLGNIFNVDPNNTWGSLNALAEKYGKIFKIKVLGHQIVFVANAALLEEICDEKRFRKCVTGPIVEIRRAVHDSLFTAYAHEESWGIAHRIMAPLVTKEAIQEVFSGMTETMGDLIQKWTSESNKRVDVSNDLDRVNHAANMLCFFDQRLHCMEGKEPELIKAMAEATMEAMKRPTRPSLLTWLFYQSSYDKNIKAMRDYGARIVERRKANPTDKKDMLHALIYGKDPETGKALSDSQVLDEIINIFIGSATAPNLLTFAMYYLMNNPDEITRAREEIDSVLGPNEQFQYHHLAQLPYCEAILRESLRLSAAAPGFNIEPIPGSPNPVVIGGEYEVPNNQPIIAILSAVNRDPEVFEEPEVFRPARMVGEKYDKLPAAVKKGFGNGKRVCFGTQYAWDWSFLTLAGILKDVDFEMADKSYDFSMGGKNYNGAFSVKPLNFYALVGPRKRDGKGN</sequence>
<proteinExistence type="inferred from homology"/>
<dbReference type="STRING" id="2070753.A0A3A2ZGW4"/>
<keyword evidence="15 19" id="KW-0503">Monooxygenase</keyword>
<keyword evidence="6 18" id="KW-0349">Heme</keyword>
<protein>
    <submittedName>
        <fullName evidence="20">Cytochrome p450</fullName>
    </submittedName>
</protein>
<evidence type="ECO:0000256" key="13">
    <source>
        <dbReference type="ARBA" id="ARBA00023002"/>
    </source>
</evidence>
<dbReference type="PANTHER" id="PTHR24303:SF31">
    <property type="entry name" value="CYTOCHROME P450 307A1-RELATED"/>
    <property type="match status" value="1"/>
</dbReference>
<evidence type="ECO:0000256" key="11">
    <source>
        <dbReference type="ARBA" id="ARBA00022857"/>
    </source>
</evidence>
<evidence type="ECO:0000256" key="12">
    <source>
        <dbReference type="ARBA" id="ARBA00022982"/>
    </source>
</evidence>
<evidence type="ECO:0000256" key="5">
    <source>
        <dbReference type="ARBA" id="ARBA00022448"/>
    </source>
</evidence>
<dbReference type="InterPro" id="IPR036396">
    <property type="entry name" value="Cyt_P450_sf"/>
</dbReference>
<evidence type="ECO:0000256" key="18">
    <source>
        <dbReference type="PIRSR" id="PIRSR602401-1"/>
    </source>
</evidence>
<evidence type="ECO:0000256" key="2">
    <source>
        <dbReference type="ARBA" id="ARBA00001971"/>
    </source>
</evidence>
<comment type="cofactor">
    <cofactor evidence="1">
        <name>FMN</name>
        <dbReference type="ChEBI" id="CHEBI:58210"/>
    </cofactor>
</comment>
<keyword evidence="21" id="KW-1185">Reference proteome</keyword>
<dbReference type="PROSITE" id="PS00086">
    <property type="entry name" value="CYTOCHROME_P450"/>
    <property type="match status" value="1"/>
</dbReference>
<comment type="similarity">
    <text evidence="4">In the N-terminal section; belongs to the cytochrome P450 family.</text>
</comment>
<name>A0A3A2ZGW4_9EURO</name>
<dbReference type="FunFam" id="1.10.630.10:FF:000040">
    <property type="entry name" value="Bifunctional cytochrome P450/NADPH--P450 reductase"/>
    <property type="match status" value="1"/>
</dbReference>
<comment type="cofactor">
    <cofactor evidence="2 18">
        <name>heme</name>
        <dbReference type="ChEBI" id="CHEBI:30413"/>
    </cofactor>
</comment>
<dbReference type="GO" id="GO:0016712">
    <property type="term" value="F:oxidoreductase activity, acting on paired donors, with incorporation or reduction of molecular oxygen, reduced flavin or flavoprotein as one donor, and incorporation of one atom of oxygen"/>
    <property type="evidence" value="ECO:0007669"/>
    <property type="project" value="UniProtKB-EC"/>
</dbReference>
<evidence type="ECO:0000313" key="21">
    <source>
        <dbReference type="Proteomes" id="UP000266188"/>
    </source>
</evidence>